<protein>
    <submittedName>
        <fullName evidence="1">Uncharacterized protein</fullName>
    </submittedName>
</protein>
<dbReference type="RefSeq" id="WP_150041835.1">
    <property type="nucleotide sequence ID" value="NZ_OW485601.1"/>
</dbReference>
<evidence type="ECO:0000313" key="1">
    <source>
        <dbReference type="EMBL" id="KAA5611096.1"/>
    </source>
</evidence>
<proteinExistence type="predicted"/>
<evidence type="ECO:0000313" key="2">
    <source>
        <dbReference type="Proteomes" id="UP000325255"/>
    </source>
</evidence>
<dbReference type="Proteomes" id="UP000325255">
    <property type="component" value="Unassembled WGS sequence"/>
</dbReference>
<dbReference type="EMBL" id="VWPK01000024">
    <property type="protein sequence ID" value="KAA5611096.1"/>
    <property type="molecule type" value="Genomic_DNA"/>
</dbReference>
<gene>
    <name evidence="1" type="ORF">F1189_15990</name>
</gene>
<sequence length="61" mass="6754">MAYDSPTELLRRVEILKARANATRFLVRDGTLTPGDGVGRLAVLLWEATYVLQAAAQDHLE</sequence>
<dbReference type="AlphaFoldDB" id="A0A5M6IS21"/>
<organism evidence="1 2">
    <name type="scientific">Rhodovastum atsumiense</name>
    <dbReference type="NCBI Taxonomy" id="504468"/>
    <lineage>
        <taxon>Bacteria</taxon>
        <taxon>Pseudomonadati</taxon>
        <taxon>Pseudomonadota</taxon>
        <taxon>Alphaproteobacteria</taxon>
        <taxon>Acetobacterales</taxon>
        <taxon>Acetobacteraceae</taxon>
        <taxon>Rhodovastum</taxon>
    </lineage>
</organism>
<keyword evidence="2" id="KW-1185">Reference proteome</keyword>
<reference evidence="1 2" key="1">
    <citation type="submission" date="2019-09" db="EMBL/GenBank/DDBJ databases">
        <title>Genome sequence of Rhodovastum atsumiense, a diverse member of the Acetobacteraceae family of non-sulfur purple photosynthetic bacteria.</title>
        <authorList>
            <person name="Meyer T."/>
            <person name="Kyndt J."/>
        </authorList>
    </citation>
    <scope>NUCLEOTIDE SEQUENCE [LARGE SCALE GENOMIC DNA]</scope>
    <source>
        <strain evidence="1 2">DSM 21279</strain>
    </source>
</reference>
<name>A0A5M6IS21_9PROT</name>
<accession>A0A5M6IS21</accession>
<comment type="caution">
    <text evidence="1">The sequence shown here is derived from an EMBL/GenBank/DDBJ whole genome shotgun (WGS) entry which is preliminary data.</text>
</comment>